<evidence type="ECO:0000256" key="5">
    <source>
        <dbReference type="SAM" id="MobiDB-lite"/>
    </source>
</evidence>
<sequence>MHLSGQAPAFQRRRPGGDRQVRLKTAGQAELSSPGAPELRRPKQPDRHELKEGEAMAYAQRHGKGWRARYKKPDGSWGSRSGFETKAAAEAWGEDQESLIRRHLWIDPQESETPFGTFAEAWLTGSRLAITTQAKYRSYLDNHVLPQWEDWPLIQIFNNHLEVQGWVNELHDELAEPTVASVFALFSTIMNVAVRARKVPASPCQGIRVTTGEYEAERQVATPAQFLRAAVRLHDSFGYAGFVLTLMDGYTGARWSELVGLQPHEYDEINKAIRVQEPLTEAGGALAKAKRTKTPAGKRWVQLPPFLAELYEALLEDCIHPYVFVGEKGGNLRRGNFRQRFWRPAWDGDPDNPDPGKRLAPVLPGFTFHEGRHTQRTWLAEDGIPEVARAARLGHKMPGMANVYEHVTPEMKRRVLEALQERWEASLLALRGRDRARLLVLHPQMEEQINRLTARRQAEASEGDKIIAQISPRQA</sequence>
<dbReference type="Proteomes" id="UP001500212">
    <property type="component" value="Unassembled WGS sequence"/>
</dbReference>
<evidence type="ECO:0000313" key="7">
    <source>
        <dbReference type="EMBL" id="GAA4616043.1"/>
    </source>
</evidence>
<dbReference type="PANTHER" id="PTHR30629:SF2">
    <property type="entry name" value="PROPHAGE INTEGRASE INTS-RELATED"/>
    <property type="match status" value="1"/>
</dbReference>
<comment type="similarity">
    <text evidence="1">Belongs to the 'phage' integrase family.</text>
</comment>
<feature type="domain" description="Tyr recombinase" evidence="6">
    <location>
        <begin position="216"/>
        <end position="417"/>
    </location>
</feature>
<evidence type="ECO:0000256" key="1">
    <source>
        <dbReference type="ARBA" id="ARBA00008857"/>
    </source>
</evidence>
<dbReference type="Gene3D" id="1.10.443.10">
    <property type="entry name" value="Intergrase catalytic core"/>
    <property type="match status" value="1"/>
</dbReference>
<dbReference type="InterPro" id="IPR002104">
    <property type="entry name" value="Integrase_catalytic"/>
</dbReference>
<dbReference type="InterPro" id="IPR010998">
    <property type="entry name" value="Integrase_recombinase_N"/>
</dbReference>
<evidence type="ECO:0000256" key="3">
    <source>
        <dbReference type="ARBA" id="ARBA00023125"/>
    </source>
</evidence>
<evidence type="ECO:0000259" key="6">
    <source>
        <dbReference type="PROSITE" id="PS51898"/>
    </source>
</evidence>
<evidence type="ECO:0000256" key="2">
    <source>
        <dbReference type="ARBA" id="ARBA00022908"/>
    </source>
</evidence>
<keyword evidence="3" id="KW-0238">DNA-binding</keyword>
<dbReference type="Pfam" id="PF00589">
    <property type="entry name" value="Phage_integrase"/>
    <property type="match status" value="1"/>
</dbReference>
<proteinExistence type="inferred from homology"/>
<name>A0ABP8TX75_9ACTN</name>
<keyword evidence="8" id="KW-1185">Reference proteome</keyword>
<dbReference type="PROSITE" id="PS51898">
    <property type="entry name" value="TYR_RECOMBINASE"/>
    <property type="match status" value="1"/>
</dbReference>
<feature type="region of interest" description="Disordered" evidence="5">
    <location>
        <begin position="1"/>
        <end position="52"/>
    </location>
</feature>
<evidence type="ECO:0000256" key="4">
    <source>
        <dbReference type="ARBA" id="ARBA00023172"/>
    </source>
</evidence>
<keyword evidence="2" id="KW-0229">DNA integration</keyword>
<gene>
    <name evidence="7" type="ORF">GCM10023195_71110</name>
</gene>
<evidence type="ECO:0000313" key="8">
    <source>
        <dbReference type="Proteomes" id="UP001500212"/>
    </source>
</evidence>
<keyword evidence="4" id="KW-0233">DNA recombination</keyword>
<protein>
    <recommendedName>
        <fullName evidence="6">Tyr recombinase domain-containing protein</fullName>
    </recommendedName>
</protein>
<organism evidence="7 8">
    <name type="scientific">Actinoallomurus liliacearum</name>
    <dbReference type="NCBI Taxonomy" id="1080073"/>
    <lineage>
        <taxon>Bacteria</taxon>
        <taxon>Bacillati</taxon>
        <taxon>Actinomycetota</taxon>
        <taxon>Actinomycetes</taxon>
        <taxon>Streptosporangiales</taxon>
        <taxon>Thermomonosporaceae</taxon>
        <taxon>Actinoallomurus</taxon>
    </lineage>
</organism>
<dbReference type="InterPro" id="IPR050808">
    <property type="entry name" value="Phage_Integrase"/>
</dbReference>
<comment type="caution">
    <text evidence="7">The sequence shown here is derived from an EMBL/GenBank/DDBJ whole genome shotgun (WGS) entry which is preliminary data.</text>
</comment>
<dbReference type="SUPFAM" id="SSF56349">
    <property type="entry name" value="DNA breaking-rejoining enzymes"/>
    <property type="match status" value="1"/>
</dbReference>
<feature type="compositionally biased region" description="Basic and acidic residues" evidence="5">
    <location>
        <begin position="38"/>
        <end position="52"/>
    </location>
</feature>
<dbReference type="InterPro" id="IPR011010">
    <property type="entry name" value="DNA_brk_join_enz"/>
</dbReference>
<accession>A0ABP8TX75</accession>
<dbReference type="EMBL" id="BAABHJ010000031">
    <property type="protein sequence ID" value="GAA4616043.1"/>
    <property type="molecule type" value="Genomic_DNA"/>
</dbReference>
<reference evidence="8" key="1">
    <citation type="journal article" date="2019" name="Int. J. Syst. Evol. Microbiol.">
        <title>The Global Catalogue of Microorganisms (GCM) 10K type strain sequencing project: providing services to taxonomists for standard genome sequencing and annotation.</title>
        <authorList>
            <consortium name="The Broad Institute Genomics Platform"/>
            <consortium name="The Broad Institute Genome Sequencing Center for Infectious Disease"/>
            <person name="Wu L."/>
            <person name="Ma J."/>
        </authorList>
    </citation>
    <scope>NUCLEOTIDE SEQUENCE [LARGE SCALE GENOMIC DNA]</scope>
    <source>
        <strain evidence="8">JCM 17938</strain>
    </source>
</reference>
<dbReference type="InterPro" id="IPR013762">
    <property type="entry name" value="Integrase-like_cat_sf"/>
</dbReference>
<dbReference type="PANTHER" id="PTHR30629">
    <property type="entry name" value="PROPHAGE INTEGRASE"/>
    <property type="match status" value="1"/>
</dbReference>
<dbReference type="Gene3D" id="1.10.150.130">
    <property type="match status" value="1"/>
</dbReference>